<name>A0ABU4T011_9PSEU</name>
<evidence type="ECO:0000313" key="1">
    <source>
        <dbReference type="EMBL" id="MDX8031507.1"/>
    </source>
</evidence>
<reference evidence="1 2" key="2">
    <citation type="submission" date="2023-11" db="EMBL/GenBank/DDBJ databases">
        <authorList>
            <person name="Lara A.C."/>
            <person name="Chronakova A."/>
        </authorList>
    </citation>
    <scope>NUCLEOTIDE SEQUENCE [LARGE SCALE GENOMIC DNA]</scope>
    <source>
        <strain evidence="1 2">BCCO 10_0856</strain>
    </source>
</reference>
<dbReference type="EMBL" id="JAXAVW010000011">
    <property type="protein sequence ID" value="MDX8031507.1"/>
    <property type="molecule type" value="Genomic_DNA"/>
</dbReference>
<evidence type="ECO:0008006" key="3">
    <source>
        <dbReference type="Google" id="ProtNLM"/>
    </source>
</evidence>
<proteinExistence type="predicted"/>
<keyword evidence="2" id="KW-1185">Reference proteome</keyword>
<reference evidence="1 2" key="1">
    <citation type="submission" date="2023-11" db="EMBL/GenBank/DDBJ databases">
        <title>Lentzea sokolovensis, sp. nov., Lentzea kristufkii, sp. nov., and Lentzea miocenensis, sp. nov., rare actinobacteria from Sokolov Coal Basin, Miocene lacustrine sediment, Czech Republic.</title>
        <authorList>
            <person name="Lara A."/>
            <person name="Kotroba L."/>
            <person name="Nouioui I."/>
            <person name="Neumann-Schaal M."/>
            <person name="Mast Y."/>
            <person name="Chronakova A."/>
        </authorList>
    </citation>
    <scope>NUCLEOTIDE SEQUENCE [LARGE SCALE GENOMIC DNA]</scope>
    <source>
        <strain evidence="1 2">BCCO 10_0856</strain>
    </source>
</reference>
<gene>
    <name evidence="1" type="ORF">SK803_14875</name>
</gene>
<dbReference type="RefSeq" id="WP_319966567.1">
    <property type="nucleotide sequence ID" value="NZ_JAXAVW010000011.1"/>
</dbReference>
<protein>
    <recommendedName>
        <fullName evidence="3">HEAT repeat domain-containing protein</fullName>
    </recommendedName>
</protein>
<organism evidence="1 2">
    <name type="scientific">Lentzea miocenica</name>
    <dbReference type="NCBI Taxonomy" id="3095431"/>
    <lineage>
        <taxon>Bacteria</taxon>
        <taxon>Bacillati</taxon>
        <taxon>Actinomycetota</taxon>
        <taxon>Actinomycetes</taxon>
        <taxon>Pseudonocardiales</taxon>
        <taxon>Pseudonocardiaceae</taxon>
        <taxon>Lentzea</taxon>
    </lineage>
</organism>
<comment type="caution">
    <text evidence="1">The sequence shown here is derived from an EMBL/GenBank/DDBJ whole genome shotgun (WGS) entry which is preliminary data.</text>
</comment>
<evidence type="ECO:0000313" key="2">
    <source>
        <dbReference type="Proteomes" id="UP001285521"/>
    </source>
</evidence>
<dbReference type="Proteomes" id="UP001285521">
    <property type="component" value="Unassembled WGS sequence"/>
</dbReference>
<accession>A0ABU4T011</accession>
<sequence length="530" mass="57697">MSDEWVRNEVSGSVAGPVTQVGAVHIHAAPAPPEPLVDLAVRITNLVSDDNKKTNTLLEIVREIFEADPKRAAQVLALAPDVAEDAEVIVTMAVMIAPRDPERASRMAEPYLDERTDDDLWLFAVLALALSGTSPDRTALLVRKIVEEGPPSDTDTLAWLAAARHPDDPRDFARLADLAERAALKFTDEHVRGRAPCRVAEKLATVDLDRAIATLRKVSADYWASACISSGDFQSLNRDYALVLFDHHYRALRVSDSNLDHQRENLAVAAAAVDLYRAEAIAARICKPAQRVAALTSMAQQIAATDRGQALRWLEDAMLAADADRASSPQSYELLGVISGASANLDPALSRRTARIVFDAASEHRALGDLINFANWLAEADPAMALQLIDRVLARGKAYTSSAETTLLRVARSFAEIDPATAMKTLDRVEIEPDDDWRRIEVVHILIKIATNLAIWDPADAKAVLNRAQRELRAVRPGAYPYQAWQGLAAALVRLDPSVLERLAGQMSGQDDVVSAMAIGVVRASESRTA</sequence>